<proteinExistence type="predicted"/>
<evidence type="ECO:0000259" key="1">
    <source>
        <dbReference type="Pfam" id="PF01243"/>
    </source>
</evidence>
<evidence type="ECO:0000313" key="3">
    <source>
        <dbReference type="Proteomes" id="UP001596072"/>
    </source>
</evidence>
<dbReference type="PANTHER" id="PTHR42815:SF2">
    <property type="entry name" value="FAD-BINDING, PUTATIVE (AFU_ORTHOLOGUE AFUA_6G07600)-RELATED"/>
    <property type="match status" value="1"/>
</dbReference>
<dbReference type="PANTHER" id="PTHR42815">
    <property type="entry name" value="FAD-BINDING, PUTATIVE (AFU_ORTHOLOGUE AFUA_6G07600)-RELATED"/>
    <property type="match status" value="1"/>
</dbReference>
<accession>A0ABW0ZKY1</accession>
<protein>
    <submittedName>
        <fullName evidence="2">Pyridoxamine 5'-phosphate oxidase family protein</fullName>
    </submittedName>
</protein>
<name>A0ABW0ZKY1_9ACTN</name>
<organism evidence="2 3">
    <name type="scientific">Nocardioides vastitatis</name>
    <dbReference type="NCBI Taxonomy" id="2568655"/>
    <lineage>
        <taxon>Bacteria</taxon>
        <taxon>Bacillati</taxon>
        <taxon>Actinomycetota</taxon>
        <taxon>Actinomycetes</taxon>
        <taxon>Propionibacteriales</taxon>
        <taxon>Nocardioidaceae</taxon>
        <taxon>Nocardioides</taxon>
    </lineage>
</organism>
<sequence length="316" mass="33940">MERRTTGGPPPSFHEGEIAVQHRSGVRAEARHLARMLEPPELTGGVVGYLAEQAFLVLTARDNGGVLWTSPLVGPKGFLEVTAPSHLRIAATPSPRDPLHGLPPGQEIGMVTTEFARRRRFRLNGHLTAAGRSGLSVQVAQAYSNCPQYIQRRALQVTDTAPRDSAADPDVGRMSNRLSEGDIEQVRAADTFFLGTTHPSRGSDASHRGGPPGFVRLEDDQTLWWPDYPGNNMFNSLGNLAVDSAAALLFVDFTTGHTLHLTGRAVLHATAPGISGDDGHTGRRVRFHLDVATVGAPLPLRVVRSTASSRNPPLTA</sequence>
<dbReference type="Pfam" id="PF01243">
    <property type="entry name" value="PNPOx_N"/>
    <property type="match status" value="1"/>
</dbReference>
<feature type="domain" description="Pyridoxamine 5'-phosphate oxidase N-terminal" evidence="1">
    <location>
        <begin position="185"/>
        <end position="269"/>
    </location>
</feature>
<reference evidence="3" key="1">
    <citation type="journal article" date="2019" name="Int. J. Syst. Evol. Microbiol.">
        <title>The Global Catalogue of Microorganisms (GCM) 10K type strain sequencing project: providing services to taxonomists for standard genome sequencing and annotation.</title>
        <authorList>
            <consortium name="The Broad Institute Genomics Platform"/>
            <consortium name="The Broad Institute Genome Sequencing Center for Infectious Disease"/>
            <person name="Wu L."/>
            <person name="Ma J."/>
        </authorList>
    </citation>
    <scope>NUCLEOTIDE SEQUENCE [LARGE SCALE GENOMIC DNA]</scope>
    <source>
        <strain evidence="3">YIM 94188</strain>
    </source>
</reference>
<dbReference type="SUPFAM" id="SSF50475">
    <property type="entry name" value="FMN-binding split barrel"/>
    <property type="match status" value="1"/>
</dbReference>
<dbReference type="EMBL" id="JBHSNS010000003">
    <property type="protein sequence ID" value="MFC5729280.1"/>
    <property type="molecule type" value="Genomic_DNA"/>
</dbReference>
<keyword evidence="3" id="KW-1185">Reference proteome</keyword>
<dbReference type="RefSeq" id="WP_136431863.1">
    <property type="nucleotide sequence ID" value="NZ_JBHSNS010000003.1"/>
</dbReference>
<gene>
    <name evidence="2" type="ORF">ACFPQB_10145</name>
</gene>
<dbReference type="InterPro" id="IPR012349">
    <property type="entry name" value="Split_barrel_FMN-bd"/>
</dbReference>
<evidence type="ECO:0000313" key="2">
    <source>
        <dbReference type="EMBL" id="MFC5729280.1"/>
    </source>
</evidence>
<dbReference type="InterPro" id="IPR011576">
    <property type="entry name" value="Pyridox_Oxase_N"/>
</dbReference>
<dbReference type="Proteomes" id="UP001596072">
    <property type="component" value="Unassembled WGS sequence"/>
</dbReference>
<comment type="caution">
    <text evidence="2">The sequence shown here is derived from an EMBL/GenBank/DDBJ whole genome shotgun (WGS) entry which is preliminary data.</text>
</comment>
<dbReference type="Gene3D" id="2.30.110.10">
    <property type="entry name" value="Electron Transport, Fmn-binding Protein, Chain A"/>
    <property type="match status" value="1"/>
</dbReference>